<sequence>MLYIGVDLGTSAVKLILMEADGTIKNVVSKEYPLYFPKPGWSEQKPEDWWEGVTEGIKELTKDFDKNKVAGISFGGQMHGLVILDQDDQVIRPAILWNDGRTGKETNYLNEVIGKDKLSAYTANIAFAGFTAPKLLWVKANEPELFEKINKIMLPKDYIAYKLSGVHCTDYSDASGMLLMDVKNKCWSKEMLAICGVTQEQMPKLYESYDVVGTLKPEVANELGLSTQCKVVAGAGDNAAAAVGTGTVGDGRCNISLGTSGTIFISSKEFGVDENNALHAFAHADGSYHLMGCMLSAASCNKWWMDGIIGTKDYQNEQAQITKLGGSQVYFLPYLMGERSPHNNPDARGTFIGMTMDTTRADMTQAVLEGVAFAIRDSLEVAKSLGIKIERTKICGGGAKSPLWKKIIANVLNLKVDVIESEEGPALGSAMLAAVANKEYTSVEEAAEKIVKVVDTIEPTNELVQKYEEKYNKFKQIYPTVKGLFDIIKE</sequence>
<evidence type="ECO:0000256" key="5">
    <source>
        <dbReference type="ARBA" id="ARBA00022777"/>
    </source>
</evidence>
<proteinExistence type="inferred from homology"/>
<dbReference type="GO" id="GO:0042732">
    <property type="term" value="P:D-xylose metabolic process"/>
    <property type="evidence" value="ECO:0007669"/>
    <property type="project" value="UniProtKB-KW"/>
</dbReference>
<comment type="caution">
    <text evidence="13">The sequence shown here is derived from an EMBL/GenBank/DDBJ whole genome shotgun (WGS) entry which is preliminary data.</text>
</comment>
<accession>A0A7V7UAC7</accession>
<dbReference type="Pfam" id="PF00370">
    <property type="entry name" value="FGGY_N"/>
    <property type="match status" value="1"/>
</dbReference>
<evidence type="ECO:0000256" key="9">
    <source>
        <dbReference type="RuleBase" id="RU003733"/>
    </source>
</evidence>
<dbReference type="PROSITE" id="PS00445">
    <property type="entry name" value="FGGY_KINASES_2"/>
    <property type="match status" value="1"/>
</dbReference>
<feature type="domain" description="Carbohydrate kinase FGGY C-terminal" evidence="12">
    <location>
        <begin position="254"/>
        <end position="436"/>
    </location>
</feature>
<dbReference type="HAMAP" id="MF_02220">
    <property type="entry name" value="XylB"/>
    <property type="match status" value="1"/>
</dbReference>
<evidence type="ECO:0000256" key="8">
    <source>
        <dbReference type="HAMAP-Rule" id="MF_02220"/>
    </source>
</evidence>
<dbReference type="GO" id="GO:0004856">
    <property type="term" value="F:D-xylulokinase activity"/>
    <property type="evidence" value="ECO:0007669"/>
    <property type="project" value="UniProtKB-UniRule"/>
</dbReference>
<evidence type="ECO:0000256" key="2">
    <source>
        <dbReference type="ARBA" id="ARBA00022629"/>
    </source>
</evidence>
<evidence type="ECO:0000256" key="4">
    <source>
        <dbReference type="ARBA" id="ARBA00022741"/>
    </source>
</evidence>
<reference evidence="13 14" key="1">
    <citation type="submission" date="2019-09" db="EMBL/GenBank/DDBJ databases">
        <authorList>
            <person name="Valk L.C."/>
        </authorList>
    </citation>
    <scope>NUCLEOTIDE SEQUENCE [LARGE SCALE GENOMIC DNA]</scope>
    <source>
        <strain evidence="13">GalUA</strain>
    </source>
</reference>
<evidence type="ECO:0000256" key="6">
    <source>
        <dbReference type="ARBA" id="ARBA00022840"/>
    </source>
</evidence>
<dbReference type="EC" id="2.7.1.17" evidence="8 10"/>
<feature type="site" description="Important for activity" evidence="8">
    <location>
        <position position="7"/>
    </location>
</feature>
<keyword evidence="4 8" id="KW-0547">Nucleotide-binding</keyword>
<keyword evidence="3 8" id="KW-0808">Transferase</keyword>
<comment type="similarity">
    <text evidence="1 8 9">Belongs to the FGGY kinase family.</text>
</comment>
<evidence type="ECO:0000256" key="3">
    <source>
        <dbReference type="ARBA" id="ARBA00022679"/>
    </source>
</evidence>
<keyword evidence="5 8" id="KW-0418">Kinase</keyword>
<organism evidence="13 14">
    <name type="scientific">Candidatus Galacturonatibacter soehngenii</name>
    <dbReference type="NCBI Taxonomy" id="2307010"/>
    <lineage>
        <taxon>Bacteria</taxon>
        <taxon>Bacillati</taxon>
        <taxon>Bacillota</taxon>
        <taxon>Clostridia</taxon>
        <taxon>Lachnospirales</taxon>
        <taxon>Lachnospiraceae</taxon>
        <taxon>Candidatus Galacturonatibacter</taxon>
    </lineage>
</organism>
<evidence type="ECO:0000256" key="10">
    <source>
        <dbReference type="RuleBase" id="RU364073"/>
    </source>
</evidence>
<name>A0A7V7UAC7_9FIRM</name>
<dbReference type="NCBIfam" id="TIGR01312">
    <property type="entry name" value="XylB"/>
    <property type="match status" value="1"/>
</dbReference>
<keyword evidence="2 8" id="KW-0859">Xylose metabolism</keyword>
<keyword evidence="7 8" id="KW-0119">Carbohydrate metabolism</keyword>
<comment type="function">
    <text evidence="8">Catalyzes the phosphorylation of D-xylulose to D-xylulose 5-phosphate.</text>
</comment>
<reference evidence="13 14" key="2">
    <citation type="submission" date="2020-02" db="EMBL/GenBank/DDBJ databases">
        <title>Candidatus Galacturonibacter soehngenii shows hetero-acetogenic catabolism of galacturonic acid but lacks a canonical carbon monoxide dehydrogenase/acetyl-CoA synthase complex.</title>
        <authorList>
            <person name="Diender M."/>
            <person name="Stouten G.R."/>
            <person name="Petersen J.F."/>
            <person name="Nielsen P.H."/>
            <person name="Dueholm M.S."/>
            <person name="Pronk J.T."/>
            <person name="Van Loosdrecht M.C.M."/>
        </authorList>
    </citation>
    <scope>NUCLEOTIDE SEQUENCE [LARGE SCALE GENOMIC DNA]</scope>
    <source>
        <strain evidence="13">GalUA</strain>
    </source>
</reference>
<dbReference type="Pfam" id="PF02782">
    <property type="entry name" value="FGGY_C"/>
    <property type="match status" value="1"/>
</dbReference>
<dbReference type="SUPFAM" id="SSF53067">
    <property type="entry name" value="Actin-like ATPase domain"/>
    <property type="match status" value="2"/>
</dbReference>
<dbReference type="RefSeq" id="WP_151148558.1">
    <property type="nucleotide sequence ID" value="NZ_WAGX01000008.1"/>
</dbReference>
<dbReference type="Proteomes" id="UP000461768">
    <property type="component" value="Unassembled WGS sequence"/>
</dbReference>
<dbReference type="Gene3D" id="3.30.420.40">
    <property type="match status" value="2"/>
</dbReference>
<dbReference type="AlphaFoldDB" id="A0A7V7UAC7"/>
<dbReference type="InterPro" id="IPR006000">
    <property type="entry name" value="Xylulokinase"/>
</dbReference>
<comment type="catalytic activity">
    <reaction evidence="8 10">
        <text>D-xylulose + ATP = D-xylulose 5-phosphate + ADP + H(+)</text>
        <dbReference type="Rhea" id="RHEA:10964"/>
        <dbReference type="ChEBI" id="CHEBI:15378"/>
        <dbReference type="ChEBI" id="CHEBI:17140"/>
        <dbReference type="ChEBI" id="CHEBI:30616"/>
        <dbReference type="ChEBI" id="CHEBI:57737"/>
        <dbReference type="ChEBI" id="CHEBI:456216"/>
        <dbReference type="EC" id="2.7.1.17"/>
    </reaction>
</comment>
<dbReference type="PANTHER" id="PTHR43095:SF5">
    <property type="entry name" value="XYLULOSE KINASE"/>
    <property type="match status" value="1"/>
</dbReference>
<dbReference type="PANTHER" id="PTHR43095">
    <property type="entry name" value="SUGAR KINASE"/>
    <property type="match status" value="1"/>
</dbReference>
<dbReference type="PIRSF" id="PIRSF000538">
    <property type="entry name" value="GlpK"/>
    <property type="match status" value="1"/>
</dbReference>
<evidence type="ECO:0000313" key="13">
    <source>
        <dbReference type="EMBL" id="KAB1434471.1"/>
    </source>
</evidence>
<feature type="binding site" evidence="8">
    <location>
        <begin position="78"/>
        <end position="79"/>
    </location>
    <ligand>
        <name>substrate</name>
    </ligand>
</feature>
<dbReference type="OrthoDB" id="9805576at2"/>
<feature type="active site" description="Proton acceptor" evidence="8">
    <location>
        <position position="237"/>
    </location>
</feature>
<feature type="domain" description="Carbohydrate kinase FGGY N-terminal" evidence="11">
    <location>
        <begin position="2"/>
        <end position="244"/>
    </location>
</feature>
<dbReference type="InterPro" id="IPR018485">
    <property type="entry name" value="FGGY_C"/>
</dbReference>
<evidence type="ECO:0000256" key="1">
    <source>
        <dbReference type="ARBA" id="ARBA00009156"/>
    </source>
</evidence>
<dbReference type="InterPro" id="IPR000577">
    <property type="entry name" value="Carb_kinase_FGGY"/>
</dbReference>
<evidence type="ECO:0000259" key="12">
    <source>
        <dbReference type="Pfam" id="PF02782"/>
    </source>
</evidence>
<gene>
    <name evidence="8 10 13" type="primary">xylB</name>
    <name evidence="13" type="ORF">F7O84_18475</name>
</gene>
<dbReference type="InterPro" id="IPR050406">
    <property type="entry name" value="FGGY_Carb_Kinase"/>
</dbReference>
<dbReference type="InterPro" id="IPR018483">
    <property type="entry name" value="Carb_kinase_FGGY_CS"/>
</dbReference>
<keyword evidence="6 8" id="KW-0067">ATP-binding</keyword>
<keyword evidence="14" id="KW-1185">Reference proteome</keyword>
<evidence type="ECO:0000259" key="11">
    <source>
        <dbReference type="Pfam" id="PF00370"/>
    </source>
</evidence>
<dbReference type="InterPro" id="IPR018484">
    <property type="entry name" value="FGGY_N"/>
</dbReference>
<evidence type="ECO:0000313" key="14">
    <source>
        <dbReference type="Proteomes" id="UP000461768"/>
    </source>
</evidence>
<dbReference type="GO" id="GO:0005524">
    <property type="term" value="F:ATP binding"/>
    <property type="evidence" value="ECO:0007669"/>
    <property type="project" value="UniProtKB-UniRule"/>
</dbReference>
<dbReference type="InterPro" id="IPR043129">
    <property type="entry name" value="ATPase_NBD"/>
</dbReference>
<dbReference type="GO" id="GO:0005998">
    <property type="term" value="P:xylulose catabolic process"/>
    <property type="evidence" value="ECO:0007669"/>
    <property type="project" value="UniProtKB-UniRule"/>
</dbReference>
<evidence type="ECO:0000256" key="7">
    <source>
        <dbReference type="ARBA" id="ARBA00023277"/>
    </source>
</evidence>
<dbReference type="EMBL" id="WAGX01000008">
    <property type="protein sequence ID" value="KAB1434471.1"/>
    <property type="molecule type" value="Genomic_DNA"/>
</dbReference>
<dbReference type="CDD" id="cd07808">
    <property type="entry name" value="ASKHA_NBD_FGGY_EcXK-like"/>
    <property type="match status" value="1"/>
</dbReference>
<protein>
    <recommendedName>
        <fullName evidence="8 10">Xylulose kinase</fullName>
        <shortName evidence="8 10">Xylulokinase</shortName>
        <ecNumber evidence="8 10">2.7.1.17</ecNumber>
    </recommendedName>
</protein>